<evidence type="ECO:0000256" key="1">
    <source>
        <dbReference type="SAM" id="Coils"/>
    </source>
</evidence>
<dbReference type="OrthoDB" id="1109159at2759"/>
<reference evidence="2 3" key="1">
    <citation type="submission" date="2020-12" db="EMBL/GenBank/DDBJ databases">
        <title>Concerted genomic and epigenomic changes stabilize Arabidopsis allopolyploids.</title>
        <authorList>
            <person name="Chen Z."/>
        </authorList>
    </citation>
    <scope>NUCLEOTIDE SEQUENCE [LARGE SCALE GENOMIC DNA]</scope>
    <source>
        <strain evidence="2">As9502</strain>
        <tissue evidence="2">Leaf</tissue>
    </source>
</reference>
<organism evidence="2 3">
    <name type="scientific">Arabidopsis suecica</name>
    <name type="common">Swedish thale-cress</name>
    <name type="synonym">Cardaminopsis suecica</name>
    <dbReference type="NCBI Taxonomy" id="45249"/>
    <lineage>
        <taxon>Eukaryota</taxon>
        <taxon>Viridiplantae</taxon>
        <taxon>Streptophyta</taxon>
        <taxon>Embryophyta</taxon>
        <taxon>Tracheophyta</taxon>
        <taxon>Spermatophyta</taxon>
        <taxon>Magnoliopsida</taxon>
        <taxon>eudicotyledons</taxon>
        <taxon>Gunneridae</taxon>
        <taxon>Pentapetalae</taxon>
        <taxon>rosids</taxon>
        <taxon>malvids</taxon>
        <taxon>Brassicales</taxon>
        <taxon>Brassicaceae</taxon>
        <taxon>Camelineae</taxon>
        <taxon>Arabidopsis</taxon>
    </lineage>
</organism>
<dbReference type="PANTHER" id="PTHR46236">
    <property type="entry name" value="TRAF-LIKE SUPERFAMILY PROTEIN"/>
    <property type="match status" value="1"/>
</dbReference>
<gene>
    <name evidence="2" type="ORF">ISN44_As10g027470</name>
</gene>
<keyword evidence="3" id="KW-1185">Reference proteome</keyword>
<dbReference type="EMBL" id="JAEFBJ010000010">
    <property type="protein sequence ID" value="KAG7566151.1"/>
    <property type="molecule type" value="Genomic_DNA"/>
</dbReference>
<name>A0A8T2A0R9_ARASU</name>
<protein>
    <submittedName>
        <fullName evidence="2">Uncharacterized protein</fullName>
    </submittedName>
</protein>
<comment type="caution">
    <text evidence="2">The sequence shown here is derived from an EMBL/GenBank/DDBJ whole genome shotgun (WGS) entry which is preliminary data.</text>
</comment>
<dbReference type="InterPro" id="IPR050804">
    <property type="entry name" value="MCC"/>
</dbReference>
<accession>A0A8T2A0R9</accession>
<sequence>MSKKENNDVPSKDEDLKLFEDSLSEDEETVEVNGFEVLVSQNQQLKNAFMDILLDIIETLCKSTTKLSLEDLNQAESTLFDLTRAGLNVGWLRQKWDVAYLKKEKQRVTGARIIELEEQVRKRKLTLSDLESDLKNEKAAALAAKSRIGFSHVV</sequence>
<evidence type="ECO:0000313" key="2">
    <source>
        <dbReference type="EMBL" id="KAG7566151.1"/>
    </source>
</evidence>
<proteinExistence type="predicted"/>
<dbReference type="Proteomes" id="UP000694251">
    <property type="component" value="Chromosome 10"/>
</dbReference>
<feature type="coiled-coil region" evidence="1">
    <location>
        <begin position="113"/>
        <end position="147"/>
    </location>
</feature>
<keyword evidence="1" id="KW-0175">Coiled coil</keyword>
<dbReference type="AlphaFoldDB" id="A0A8T2A0R9"/>
<evidence type="ECO:0000313" key="3">
    <source>
        <dbReference type="Proteomes" id="UP000694251"/>
    </source>
</evidence>
<dbReference type="PANTHER" id="PTHR46236:SF2">
    <property type="entry name" value="PHOSPHOLIPASE-LIKE PROTEIN (PEARLI 4) FAMILY PROTEIN"/>
    <property type="match status" value="1"/>
</dbReference>